<dbReference type="PROSITE" id="PS51007">
    <property type="entry name" value="CYTC"/>
    <property type="match status" value="1"/>
</dbReference>
<keyword evidence="10" id="KW-1185">Reference proteome</keyword>
<protein>
    <submittedName>
        <fullName evidence="9">C-type cytochrome</fullName>
    </submittedName>
</protein>
<dbReference type="InterPro" id="IPR009056">
    <property type="entry name" value="Cyt_c-like_dom"/>
</dbReference>
<dbReference type="Gene3D" id="1.10.760.10">
    <property type="entry name" value="Cytochrome c-like domain"/>
    <property type="match status" value="1"/>
</dbReference>
<evidence type="ECO:0000256" key="7">
    <source>
        <dbReference type="SAM" id="SignalP"/>
    </source>
</evidence>
<dbReference type="PANTHER" id="PTHR33751">
    <property type="entry name" value="CBB3-TYPE CYTOCHROME C OXIDASE SUBUNIT FIXP"/>
    <property type="match status" value="1"/>
</dbReference>
<evidence type="ECO:0000256" key="3">
    <source>
        <dbReference type="ARBA" id="ARBA00022723"/>
    </source>
</evidence>
<dbReference type="InterPro" id="IPR050597">
    <property type="entry name" value="Cytochrome_c_Oxidase_Subunit"/>
</dbReference>
<reference evidence="9 10" key="1">
    <citation type="submission" date="2021-09" db="EMBL/GenBank/DDBJ databases">
        <title>The complete genome sequence of a new microorganism.</title>
        <authorList>
            <person name="Zi Z."/>
        </authorList>
    </citation>
    <scope>NUCLEOTIDE SEQUENCE [LARGE SCALE GENOMIC DNA]</scope>
    <source>
        <strain evidence="9 10">WGZ8</strain>
    </source>
</reference>
<gene>
    <name evidence="9" type="ORF">K9B37_22170</name>
</gene>
<keyword evidence="5 6" id="KW-0408">Iron</keyword>
<evidence type="ECO:0000256" key="1">
    <source>
        <dbReference type="ARBA" id="ARBA00022448"/>
    </source>
</evidence>
<evidence type="ECO:0000313" key="10">
    <source>
        <dbReference type="Proteomes" id="UP000704176"/>
    </source>
</evidence>
<feature type="signal peptide" evidence="7">
    <location>
        <begin position="1"/>
        <end position="24"/>
    </location>
</feature>
<evidence type="ECO:0000256" key="2">
    <source>
        <dbReference type="ARBA" id="ARBA00022617"/>
    </source>
</evidence>
<name>A0ABS7VUW9_9HYPH</name>
<keyword evidence="1" id="KW-0813">Transport</keyword>
<evidence type="ECO:0000256" key="5">
    <source>
        <dbReference type="ARBA" id="ARBA00023004"/>
    </source>
</evidence>
<dbReference type="SUPFAM" id="SSF46626">
    <property type="entry name" value="Cytochrome c"/>
    <property type="match status" value="1"/>
</dbReference>
<accession>A0ABS7VUW9</accession>
<dbReference type="Pfam" id="PF13442">
    <property type="entry name" value="Cytochrome_CBB3"/>
    <property type="match status" value="1"/>
</dbReference>
<keyword evidence="2 6" id="KW-0349">Heme</keyword>
<evidence type="ECO:0000256" key="6">
    <source>
        <dbReference type="PROSITE-ProRule" id="PRU00433"/>
    </source>
</evidence>
<dbReference type="InterPro" id="IPR036909">
    <property type="entry name" value="Cyt_c-like_dom_sf"/>
</dbReference>
<sequence length="101" mass="11346">MRVLVTRVAAILIGLVFLQNEAKALDVQDKLELCQSCHGEHGHPEMKGVPILAGRPTQELAQQLELFRNGKRENPQMVMAKHLTDEEIQELAAYFSRQPNG</sequence>
<keyword evidence="4" id="KW-0249">Electron transport</keyword>
<keyword evidence="3 6" id="KW-0479">Metal-binding</keyword>
<proteinExistence type="predicted"/>
<evidence type="ECO:0000313" key="9">
    <source>
        <dbReference type="EMBL" id="MBZ6078969.1"/>
    </source>
</evidence>
<dbReference type="RefSeq" id="WP_224315721.1">
    <property type="nucleotide sequence ID" value="NZ_JAIRBM010000025.1"/>
</dbReference>
<dbReference type="Proteomes" id="UP000704176">
    <property type="component" value="Unassembled WGS sequence"/>
</dbReference>
<organism evidence="9 10">
    <name type="scientific">Microvirga puerhi</name>
    <dbReference type="NCBI Taxonomy" id="2876078"/>
    <lineage>
        <taxon>Bacteria</taxon>
        <taxon>Pseudomonadati</taxon>
        <taxon>Pseudomonadota</taxon>
        <taxon>Alphaproteobacteria</taxon>
        <taxon>Hyphomicrobiales</taxon>
        <taxon>Methylobacteriaceae</taxon>
        <taxon>Microvirga</taxon>
    </lineage>
</organism>
<dbReference type="EMBL" id="JAIRBM010000025">
    <property type="protein sequence ID" value="MBZ6078969.1"/>
    <property type="molecule type" value="Genomic_DNA"/>
</dbReference>
<evidence type="ECO:0000256" key="4">
    <source>
        <dbReference type="ARBA" id="ARBA00022982"/>
    </source>
</evidence>
<feature type="chain" id="PRO_5047173828" evidence="7">
    <location>
        <begin position="25"/>
        <end position="101"/>
    </location>
</feature>
<dbReference type="PANTHER" id="PTHR33751:SF9">
    <property type="entry name" value="CYTOCHROME C4"/>
    <property type="match status" value="1"/>
</dbReference>
<evidence type="ECO:0000259" key="8">
    <source>
        <dbReference type="PROSITE" id="PS51007"/>
    </source>
</evidence>
<feature type="domain" description="Cytochrome c" evidence="8">
    <location>
        <begin position="9"/>
        <end position="99"/>
    </location>
</feature>
<keyword evidence="7" id="KW-0732">Signal</keyword>
<comment type="caution">
    <text evidence="9">The sequence shown here is derived from an EMBL/GenBank/DDBJ whole genome shotgun (WGS) entry which is preliminary data.</text>
</comment>